<proteinExistence type="predicted"/>
<dbReference type="Gene3D" id="1.25.40.10">
    <property type="entry name" value="Tetratricopeptide repeat domain"/>
    <property type="match status" value="2"/>
</dbReference>
<organism evidence="2 3">
    <name type="scientific">Parafilimonas terrae</name>
    <dbReference type="NCBI Taxonomy" id="1465490"/>
    <lineage>
        <taxon>Bacteria</taxon>
        <taxon>Pseudomonadati</taxon>
        <taxon>Bacteroidota</taxon>
        <taxon>Chitinophagia</taxon>
        <taxon>Chitinophagales</taxon>
        <taxon>Chitinophagaceae</taxon>
        <taxon>Parafilimonas</taxon>
    </lineage>
</organism>
<dbReference type="SUPFAM" id="SSF48452">
    <property type="entry name" value="TPR-like"/>
    <property type="match status" value="2"/>
</dbReference>
<dbReference type="EMBL" id="FOXQ01000006">
    <property type="protein sequence ID" value="SFQ18399.1"/>
    <property type="molecule type" value="Genomic_DNA"/>
</dbReference>
<dbReference type="RefSeq" id="WP_090658480.1">
    <property type="nucleotide sequence ID" value="NZ_FOXQ01000006.1"/>
</dbReference>
<dbReference type="AlphaFoldDB" id="A0A1I5WFP1"/>
<dbReference type="STRING" id="1465490.SAMN05444277_106149"/>
<gene>
    <name evidence="2" type="ORF">SAMN05444277_106149</name>
</gene>
<dbReference type="OrthoDB" id="1017207at2"/>
<dbReference type="InterPro" id="IPR011990">
    <property type="entry name" value="TPR-like_helical_dom_sf"/>
</dbReference>
<evidence type="ECO:0000256" key="1">
    <source>
        <dbReference type="PROSITE-ProRule" id="PRU00339"/>
    </source>
</evidence>
<evidence type="ECO:0000313" key="3">
    <source>
        <dbReference type="Proteomes" id="UP000199031"/>
    </source>
</evidence>
<keyword evidence="1" id="KW-0802">TPR repeat</keyword>
<name>A0A1I5WFP1_9BACT</name>
<reference evidence="2 3" key="1">
    <citation type="submission" date="2016-10" db="EMBL/GenBank/DDBJ databases">
        <authorList>
            <person name="de Groot N.N."/>
        </authorList>
    </citation>
    <scope>NUCLEOTIDE SEQUENCE [LARGE SCALE GENOMIC DNA]</scope>
    <source>
        <strain evidence="2 3">DSM 28286</strain>
    </source>
</reference>
<accession>A0A1I5WFP1</accession>
<sequence>MQVIEALKRAGDKAGALNALLRMATATFCDNCTENIAALKEALKLSQQTGDRAQEAVIRLEMGYKYLNDGNAGQAEEEAEAALKIQKAIGYPAISHACKRLAEQSIYNASGDYGYLSNAYYLLSDLSQDKGNLNQKLFYIFKVVDDVENSNMPQELDYTYFRLGNAYWELGQFDKSMEYHKQSAAISHQKGQLIQVGIARRMTAALLNRGKVKEALALLHEIIDKKLLCSVEDKMYI</sequence>
<dbReference type="PROSITE" id="PS50005">
    <property type="entry name" value="TPR"/>
    <property type="match status" value="1"/>
</dbReference>
<keyword evidence="3" id="KW-1185">Reference proteome</keyword>
<dbReference type="Proteomes" id="UP000199031">
    <property type="component" value="Unassembled WGS sequence"/>
</dbReference>
<feature type="repeat" description="TPR" evidence="1">
    <location>
        <begin position="157"/>
        <end position="190"/>
    </location>
</feature>
<dbReference type="Pfam" id="PF13181">
    <property type="entry name" value="TPR_8"/>
    <property type="match status" value="1"/>
</dbReference>
<dbReference type="InterPro" id="IPR019734">
    <property type="entry name" value="TPR_rpt"/>
</dbReference>
<evidence type="ECO:0000313" key="2">
    <source>
        <dbReference type="EMBL" id="SFQ18399.1"/>
    </source>
</evidence>
<protein>
    <submittedName>
        <fullName evidence="2">Tetratricopeptide repeat-containing protein</fullName>
    </submittedName>
</protein>